<dbReference type="Gene3D" id="3.40.50.1440">
    <property type="entry name" value="Tubulin/FtsZ, GTPase domain"/>
    <property type="match status" value="1"/>
</dbReference>
<dbReference type="GO" id="GO:0005874">
    <property type="term" value="C:microtubule"/>
    <property type="evidence" value="ECO:0007669"/>
    <property type="project" value="InterPro"/>
</dbReference>
<evidence type="ECO:0000259" key="4">
    <source>
        <dbReference type="SMART" id="SM00864"/>
    </source>
</evidence>
<dbReference type="GO" id="GO:0005525">
    <property type="term" value="F:GTP binding"/>
    <property type="evidence" value="ECO:0007669"/>
    <property type="project" value="UniProtKB-KW"/>
</dbReference>
<evidence type="ECO:0000256" key="1">
    <source>
        <dbReference type="ARBA" id="ARBA00022741"/>
    </source>
</evidence>
<evidence type="ECO:0000256" key="2">
    <source>
        <dbReference type="ARBA" id="ARBA00023134"/>
    </source>
</evidence>
<feature type="region of interest" description="Disordered" evidence="3">
    <location>
        <begin position="316"/>
        <end position="344"/>
    </location>
</feature>
<evidence type="ECO:0000313" key="6">
    <source>
        <dbReference type="Proteomes" id="UP000253208"/>
    </source>
</evidence>
<evidence type="ECO:0000313" key="5">
    <source>
        <dbReference type="EMBL" id="RCH43261.1"/>
    </source>
</evidence>
<feature type="domain" description="Tubulin/FtsZ GTPase" evidence="4">
    <location>
        <begin position="4"/>
        <end position="180"/>
    </location>
</feature>
<reference evidence="5 6" key="1">
    <citation type="submission" date="2018-02" db="EMBL/GenBank/DDBJ databases">
        <title>Complete genome sequencing of Faecalibacterium prausnitzii strains isolated from the human gut.</title>
        <authorList>
            <person name="Fitzgerald B.C."/>
            <person name="Shkoporov A.N."/>
            <person name="Ross P.R."/>
            <person name="Hill C."/>
        </authorList>
    </citation>
    <scope>NUCLEOTIDE SEQUENCE [LARGE SCALE GENOMIC DNA]</scope>
    <source>
        <strain evidence="5 6">APC942/31-1</strain>
    </source>
</reference>
<comment type="caution">
    <text evidence="5">The sequence shown here is derived from an EMBL/GenBank/DDBJ whole genome shotgun (WGS) entry which is preliminary data.</text>
</comment>
<keyword evidence="1" id="KW-0547">Nucleotide-binding</keyword>
<dbReference type="SUPFAM" id="SSF52490">
    <property type="entry name" value="Tubulin nucleotide-binding domain-like"/>
    <property type="match status" value="1"/>
</dbReference>
<accession>A0A367FZT2</accession>
<dbReference type="EMBL" id="PSQG01000015">
    <property type="protein sequence ID" value="RCH43261.1"/>
    <property type="molecule type" value="Genomic_DNA"/>
</dbReference>
<dbReference type="Pfam" id="PF00091">
    <property type="entry name" value="Tubulin"/>
    <property type="match status" value="1"/>
</dbReference>
<dbReference type="InterPro" id="IPR003008">
    <property type="entry name" value="Tubulin_FtsZ_GTPase"/>
</dbReference>
<dbReference type="SMART" id="SM00864">
    <property type="entry name" value="Tubulin"/>
    <property type="match status" value="1"/>
</dbReference>
<keyword evidence="2" id="KW-0342">GTP-binding</keyword>
<dbReference type="PROSITE" id="PS00227">
    <property type="entry name" value="TUBULIN"/>
    <property type="match status" value="1"/>
</dbReference>
<gene>
    <name evidence="5" type="ORF">C4886_11280</name>
</gene>
<sequence>MKNKIAFVAVGQAGGNIGQLFEDRGFNVLYINTSQEDLDTLEHAKYKYHIPGGEGCNKNRRKAKQLVIDDFDRIAAEIETKIKADLTFVIFASGGGTGSGAGPMLIDLLIDEGRAIGAITIVPGQNESVKAHINSYDCFSELTEIAGTAACFILDNDRAEKLSINTSFVDDFCSFLEVPEKHKSVKGNIDKAEIMETLSAHGMALVTSRKAQNSAETIKAIQDNPYAPIEGDRAVKYITASLSDGVTMPELEKAIGTPIDTFQTFNDEGITICCISGLTYPQSRLDIVYKKVDENKEVIEKNLTATRETRMKKSINFLDDLEPPKKAAEAPKPKSKRDIMSKYL</sequence>
<feature type="compositionally biased region" description="Basic and acidic residues" evidence="3">
    <location>
        <begin position="322"/>
        <end position="344"/>
    </location>
</feature>
<name>A0A367FZT2_9FIRM</name>
<dbReference type="InterPro" id="IPR036525">
    <property type="entry name" value="Tubulin/FtsZ_GTPase_sf"/>
</dbReference>
<organism evidence="5 6">
    <name type="scientific">Blautia obeum</name>
    <dbReference type="NCBI Taxonomy" id="40520"/>
    <lineage>
        <taxon>Bacteria</taxon>
        <taxon>Bacillati</taxon>
        <taxon>Bacillota</taxon>
        <taxon>Clostridia</taxon>
        <taxon>Lachnospirales</taxon>
        <taxon>Lachnospiraceae</taxon>
        <taxon>Blautia</taxon>
    </lineage>
</organism>
<proteinExistence type="predicted"/>
<protein>
    <recommendedName>
        <fullName evidence="4">Tubulin/FtsZ GTPase domain-containing protein</fullName>
    </recommendedName>
</protein>
<dbReference type="PRINTS" id="PR00423">
    <property type="entry name" value="CELLDVISFTSZ"/>
</dbReference>
<dbReference type="GO" id="GO:0007017">
    <property type="term" value="P:microtubule-based process"/>
    <property type="evidence" value="ECO:0007669"/>
    <property type="project" value="InterPro"/>
</dbReference>
<dbReference type="InterPro" id="IPR017975">
    <property type="entry name" value="Tubulin_CS"/>
</dbReference>
<dbReference type="AlphaFoldDB" id="A0A367FZT2"/>
<dbReference type="Proteomes" id="UP000253208">
    <property type="component" value="Unassembled WGS sequence"/>
</dbReference>
<evidence type="ECO:0000256" key="3">
    <source>
        <dbReference type="SAM" id="MobiDB-lite"/>
    </source>
</evidence>